<dbReference type="Pfam" id="PF13535">
    <property type="entry name" value="ATP-grasp_4"/>
    <property type="match status" value="1"/>
</dbReference>
<dbReference type="Gene3D" id="3.40.50.20">
    <property type="match status" value="1"/>
</dbReference>
<keyword evidence="3" id="KW-0067">ATP-binding</keyword>
<name>A0A6L7J0V1_9ACTN</name>
<dbReference type="RefSeq" id="WP_160941103.1">
    <property type="nucleotide sequence ID" value="NZ_CP063310.1"/>
</dbReference>
<dbReference type="PANTHER" id="PTHR43055:SF1">
    <property type="entry name" value="FORMATE-DEPENDENT PHOSPHORIBOSYLGLYCINAMIDE FORMYLTRANSFERASE"/>
    <property type="match status" value="1"/>
</dbReference>
<keyword evidence="1" id="KW-0436">Ligase</keyword>
<dbReference type="SMART" id="SM01209">
    <property type="entry name" value="GARS_A"/>
    <property type="match status" value="1"/>
</dbReference>
<dbReference type="InterPro" id="IPR013815">
    <property type="entry name" value="ATP_grasp_subdomain_1"/>
</dbReference>
<keyword evidence="2" id="KW-0547">Nucleotide-binding</keyword>
<evidence type="ECO:0000256" key="3">
    <source>
        <dbReference type="ARBA" id="ARBA00022840"/>
    </source>
</evidence>
<dbReference type="KEGG" id="egd:GS424_013965"/>
<evidence type="ECO:0000313" key="5">
    <source>
        <dbReference type="Proteomes" id="UP000478463"/>
    </source>
</evidence>
<dbReference type="GO" id="GO:0016874">
    <property type="term" value="F:ligase activity"/>
    <property type="evidence" value="ECO:0007669"/>
    <property type="project" value="UniProtKB-KW"/>
</dbReference>
<dbReference type="EMBL" id="CP063310">
    <property type="protein sequence ID" value="QOS67606.1"/>
    <property type="molecule type" value="Genomic_DNA"/>
</dbReference>
<dbReference type="GO" id="GO:0046872">
    <property type="term" value="F:metal ion binding"/>
    <property type="evidence" value="ECO:0007669"/>
    <property type="project" value="InterPro"/>
</dbReference>
<dbReference type="GO" id="GO:0005524">
    <property type="term" value="F:ATP binding"/>
    <property type="evidence" value="ECO:0007669"/>
    <property type="project" value="UniProtKB-UniRule"/>
</dbReference>
<dbReference type="GO" id="GO:0005829">
    <property type="term" value="C:cytosol"/>
    <property type="evidence" value="ECO:0007669"/>
    <property type="project" value="TreeGrafter"/>
</dbReference>
<accession>A0A6L7J0V1</accession>
<dbReference type="PANTHER" id="PTHR43055">
    <property type="entry name" value="FORMATE-DEPENDENT PHOSPHORIBOSYLGLYCINAMIDE FORMYLTRANSFERASE"/>
    <property type="match status" value="1"/>
</dbReference>
<dbReference type="PROSITE" id="PS50975">
    <property type="entry name" value="ATP_GRASP"/>
    <property type="match status" value="1"/>
</dbReference>
<protein>
    <submittedName>
        <fullName evidence="4">ATP-grasp domain-containing protein</fullName>
    </submittedName>
</protein>
<dbReference type="AlphaFoldDB" id="A0A6L7J0V1"/>
<evidence type="ECO:0000256" key="1">
    <source>
        <dbReference type="ARBA" id="ARBA00022598"/>
    </source>
</evidence>
<dbReference type="Proteomes" id="UP000478463">
    <property type="component" value="Chromosome"/>
</dbReference>
<dbReference type="InterPro" id="IPR011761">
    <property type="entry name" value="ATP-grasp"/>
</dbReference>
<evidence type="ECO:0000313" key="4">
    <source>
        <dbReference type="EMBL" id="QOS67606.1"/>
    </source>
</evidence>
<proteinExistence type="predicted"/>
<dbReference type="SUPFAM" id="SSF56059">
    <property type="entry name" value="Glutathione synthetase ATP-binding domain-like"/>
    <property type="match status" value="1"/>
</dbReference>
<dbReference type="Gene3D" id="3.30.1490.20">
    <property type="entry name" value="ATP-grasp fold, A domain"/>
    <property type="match status" value="1"/>
</dbReference>
<reference evidence="4 5" key="1">
    <citation type="submission" date="2020-10" db="EMBL/GenBank/DDBJ databases">
        <title>Eggerthella sp. nov., isolated from human feces.</title>
        <authorList>
            <person name="Yajun G."/>
        </authorList>
    </citation>
    <scope>NUCLEOTIDE SEQUENCE [LARGE SCALE GENOMIC DNA]</scope>
    <source>
        <strain evidence="4 5">HF-1101</strain>
    </source>
</reference>
<sequence length="431" mass="47301">MVDAFQGGSVVVLCGIAAHTEFIRCLKRRGFSTILVDYLEHPPAADAADLHIQESAFDLETVIRIARQHHAKFIAAPCIDQVNIIACKASEALGLSCLYSSEIALKVTDKYEMKKIMHRVGIPTARFARAREKGSLERDVGGFRYPLIVKPIDGFASAGVSKIDAPCELAQAFDCALAASSRGEVIAEEFLSGYELSVYAFISNGRARVVMGADRYTYISDAGIRCYATLAPSMIASRQIERIEGMVQDIADELAIRDSPFFIQFFHDGDSLWATEFAGRMGGGFSYFTTLRNTGFDLMNATIDAYLGIPPNVTVASSRNVSLIEILYSDYGVFDRLDGVKELIDEGVVDEFFLYKNSGDEITPEKPARARIATAVINGNDMEDVLKKAEVMMGRLEAYDVHGKEILLKDVYLKRSNAFCGTGNISHVAKA</sequence>
<dbReference type="Gene3D" id="3.30.470.20">
    <property type="entry name" value="ATP-grasp fold, B domain"/>
    <property type="match status" value="1"/>
</dbReference>
<gene>
    <name evidence="4" type="ORF">GS424_013965</name>
</gene>
<evidence type="ECO:0000256" key="2">
    <source>
        <dbReference type="ARBA" id="ARBA00022741"/>
    </source>
</evidence>
<organism evidence="4 5">
    <name type="scientific">Eggerthella guodeyinii</name>
    <dbReference type="NCBI Taxonomy" id="2690837"/>
    <lineage>
        <taxon>Bacteria</taxon>
        <taxon>Bacillati</taxon>
        <taxon>Actinomycetota</taxon>
        <taxon>Coriobacteriia</taxon>
        <taxon>Eggerthellales</taxon>
        <taxon>Eggerthellaceae</taxon>
        <taxon>Eggerthella</taxon>
    </lineage>
</organism>